<reference evidence="4" key="1">
    <citation type="submission" date="2025-08" db="UniProtKB">
        <authorList>
            <consortium name="RefSeq"/>
        </authorList>
    </citation>
    <scope>IDENTIFICATION</scope>
</reference>
<feature type="compositionally biased region" description="Polar residues" evidence="2">
    <location>
        <begin position="461"/>
        <end position="475"/>
    </location>
</feature>
<keyword evidence="1" id="KW-0175">Coiled coil</keyword>
<name>A0A6P7S7R3_9MOLL</name>
<feature type="coiled-coil region" evidence="1">
    <location>
        <begin position="1388"/>
        <end position="1455"/>
    </location>
</feature>
<feature type="compositionally biased region" description="Low complexity" evidence="2">
    <location>
        <begin position="424"/>
        <end position="460"/>
    </location>
</feature>
<organism evidence="3 4">
    <name type="scientific">Octopus sinensis</name>
    <name type="common">East Asian common octopus</name>
    <dbReference type="NCBI Taxonomy" id="2607531"/>
    <lineage>
        <taxon>Eukaryota</taxon>
        <taxon>Metazoa</taxon>
        <taxon>Spiralia</taxon>
        <taxon>Lophotrochozoa</taxon>
        <taxon>Mollusca</taxon>
        <taxon>Cephalopoda</taxon>
        <taxon>Coleoidea</taxon>
        <taxon>Octopodiformes</taxon>
        <taxon>Octopoda</taxon>
        <taxon>Incirrata</taxon>
        <taxon>Octopodidae</taxon>
        <taxon>Octopus</taxon>
    </lineage>
</organism>
<protein>
    <submittedName>
        <fullName evidence="4">UHRF1-binding protein 1-like isoform X1</fullName>
    </submittedName>
</protein>
<accession>A0A6P7S7R3</accession>
<feature type="compositionally biased region" description="Basic and acidic residues" evidence="2">
    <location>
        <begin position="796"/>
        <end position="809"/>
    </location>
</feature>
<keyword evidence="3" id="KW-1185">Reference proteome</keyword>
<dbReference type="Pfam" id="PF24917">
    <property type="entry name" value="BLTP3A_B"/>
    <property type="match status" value="2"/>
</dbReference>
<evidence type="ECO:0000256" key="1">
    <source>
        <dbReference type="SAM" id="Coils"/>
    </source>
</evidence>
<proteinExistence type="predicted"/>
<feature type="region of interest" description="Disordered" evidence="2">
    <location>
        <begin position="418"/>
        <end position="491"/>
    </location>
</feature>
<feature type="compositionally biased region" description="Low complexity" evidence="2">
    <location>
        <begin position="818"/>
        <end position="831"/>
    </location>
</feature>
<dbReference type="KEGG" id="osn:115209824"/>
<gene>
    <name evidence="4" type="primary">LOC115209824</name>
</gene>
<feature type="region of interest" description="Disordered" evidence="2">
    <location>
        <begin position="1081"/>
        <end position="1106"/>
    </location>
</feature>
<evidence type="ECO:0000313" key="4">
    <source>
        <dbReference type="RefSeq" id="XP_029634242.1"/>
    </source>
</evidence>
<dbReference type="RefSeq" id="XP_029634242.1">
    <property type="nucleotide sequence ID" value="XM_029778382.2"/>
</dbReference>
<dbReference type="InterPro" id="IPR026728">
    <property type="entry name" value="BLTP3A/B"/>
</dbReference>
<evidence type="ECO:0000256" key="2">
    <source>
        <dbReference type="SAM" id="MobiDB-lite"/>
    </source>
</evidence>
<dbReference type="PANTHER" id="PTHR22774:SF11">
    <property type="entry name" value="CHOREIN N-TERMINAL DOMAIN-CONTAINING PROTEIN"/>
    <property type="match status" value="1"/>
</dbReference>
<sequence length="1496" mass="167860">MTSLLKNQILKHLSRFTKNLSPDKISLSALRGEGELANLELDETVLMDILELPTWLKLSKAICNRVAIKIQWTKLKTQPICLYLDEVVLEVETCEEPRSPNNPQMPTSNVRPGKYGFVERAIDGIYVHINSVQVNFRSKTFQASLQMSRVKVHSVTPTWQVTSDLRVTRLKDISRGEVIIFKEVDWQATRIEAQAVDTMMKGVITQTPIRLIANQAKLRIAVKKNMNDCSIVSSRVILLLDDLLWVLTETQLKAALLYATSLQEVIEKSARQSKQLAAEKLKKQGHIASDQLKRIQMMKQAKGVHPSKASRVFTKFDVLSTSYHLITSRIDLHLCDDMQPRKDSATTFCSKIEGGAMQVTLNKLSIDYYPFNPADEALIMSRGGERKQWYRYSDQVGSRNHWVGGLFASHKKEVQRARAAFGMSSPSQSPSHSTDQPQGTSSTPSSSSTGSSMNPNSSSTKPQMSSTVSSASEKVTGSGSGSSVPNRSSHGGEKRLCLLESCFVLEVDEFTIFCISTADNKRNNPHKFFSSEKRVLHLPQDMPILHMEFTEYYYPEGVNLPVPHANLYVLLNPVQLRVDYLTLLWLNYFVLQLSKNLKENTDGPREHIDIKFEALMPKLLIPAESGSYPQVAERPDTLLVQISKMSATNKQSEEETSHEKLLLALEEQSQCCLLKSTEFPMDQNELLVCPQHVCSHVLEKDCLNAYIDSYVKQVLTNYKLSLSGTNTTTNAAEIADRRRLKTNSLKLNAAYDIWNVHIDQIWMDFTTRKSRPVPFLESFPVTFWFWRTQPCKSREKKEGESRFGHKDSSKLNGSQDYSDTSESVDSDSSTTLCGNDGHTDICAIVCIKSKVQVLLTHYQYLFMLRLAESLTTFQKQLDADTEYFSGTLASSSISLTTFVQDIEVAMVFRKPSESSFHNGNMTEAHSSTIKGSIPELSLPDRQAELDGWPNNDMNNYDGSLSYISKSYSDSRLNISKHRSMNGEMVEGLIHEDSMQPLNTALENSTPNINLCSSEGASECAMPMSLVTYSAASDTVYSTISSDAKSAGPAVTARKSSFKSEKKKVLSTAWSNFTDKLRSMSDLNDDSLLGSEDLEPGQTDYSSDDESFEHLSLEDAEELPAFEKKQTLDAQGSFETTSQDSSLETTSTAREKQLINVSIFHLSRTEAFVQNLRSGTVLRCQLENIDVAESRGFSWEGFHRKFTSSKGLQYETKSMSTAQFPVRLKYMIGPGLAELKNDLIGQERGFLHIDLADINLTFQMSALMNITDLIEDELPPVFMPLYISIKDLTLTLQEDRPSSCGNSSQPPTVISLHRSIIDRGGDGVFHIRGAKESEYYKRISKSSSITKNSSGENQNTLEAALYGSVSTSSRIIEQLHNENEELVSVNRKQAETLENYTKLMAEVASLKDENQKLKESLDETVSQIQDSNQNFNSEHITSLETENLKLLQKITYLEEEIQTSVKEKDSLLATMHLLQEELLSSEQQRTGFQHLQSPNQA</sequence>
<dbReference type="PANTHER" id="PTHR22774">
    <property type="entry name" value="CHOREIN N-TERMINAL DOMAIN-CONTAINING PROTEIN"/>
    <property type="match status" value="1"/>
</dbReference>
<feature type="region of interest" description="Disordered" evidence="2">
    <location>
        <begin position="796"/>
        <end position="831"/>
    </location>
</feature>
<evidence type="ECO:0000313" key="3">
    <source>
        <dbReference type="Proteomes" id="UP000515154"/>
    </source>
</evidence>
<dbReference type="Proteomes" id="UP000515154">
    <property type="component" value="Linkage group LG3"/>
</dbReference>